<evidence type="ECO:0000313" key="11">
    <source>
        <dbReference type="Proteomes" id="UP001516023"/>
    </source>
</evidence>
<evidence type="ECO:0000313" key="10">
    <source>
        <dbReference type="EMBL" id="KAL3786221.1"/>
    </source>
</evidence>
<evidence type="ECO:0000256" key="2">
    <source>
        <dbReference type="ARBA" id="ARBA00022670"/>
    </source>
</evidence>
<accession>A0ABD3PEI5</accession>
<dbReference type="Pfam" id="PF00089">
    <property type="entry name" value="Trypsin"/>
    <property type="match status" value="1"/>
</dbReference>
<dbReference type="PANTHER" id="PTHR24276">
    <property type="entry name" value="POLYSERASE-RELATED"/>
    <property type="match status" value="1"/>
</dbReference>
<keyword evidence="5" id="KW-0843">Virulence</keyword>
<feature type="domain" description="Peptidase S1" evidence="9">
    <location>
        <begin position="128"/>
        <end position="365"/>
    </location>
</feature>
<keyword evidence="6" id="KW-1015">Disulfide bond</keyword>
<keyword evidence="8" id="KW-1133">Transmembrane helix</keyword>
<reference evidence="10 11" key="1">
    <citation type="journal article" date="2020" name="G3 (Bethesda)">
        <title>Improved Reference Genome for Cyclotella cryptica CCMP332, a Model for Cell Wall Morphogenesis, Salinity Adaptation, and Lipid Production in Diatoms (Bacillariophyta).</title>
        <authorList>
            <person name="Roberts W.R."/>
            <person name="Downey K.M."/>
            <person name="Ruck E.C."/>
            <person name="Traller J.C."/>
            <person name="Alverson A.J."/>
        </authorList>
    </citation>
    <scope>NUCLEOTIDE SEQUENCE [LARGE SCALE GENOMIC DNA]</scope>
    <source>
        <strain evidence="10 11">CCMP332</strain>
    </source>
</reference>
<evidence type="ECO:0000259" key="9">
    <source>
        <dbReference type="PROSITE" id="PS50240"/>
    </source>
</evidence>
<dbReference type="AlphaFoldDB" id="A0ABD3PEI5"/>
<keyword evidence="8" id="KW-0812">Transmembrane</keyword>
<dbReference type="InterPro" id="IPR033116">
    <property type="entry name" value="TRYPSIN_SER"/>
</dbReference>
<evidence type="ECO:0000256" key="3">
    <source>
        <dbReference type="ARBA" id="ARBA00022801"/>
    </source>
</evidence>
<keyword evidence="11" id="KW-1185">Reference proteome</keyword>
<dbReference type="EMBL" id="JABMIG020000199">
    <property type="protein sequence ID" value="KAL3786221.1"/>
    <property type="molecule type" value="Genomic_DNA"/>
</dbReference>
<dbReference type="PROSITE" id="PS00135">
    <property type="entry name" value="TRYPSIN_SER"/>
    <property type="match status" value="1"/>
</dbReference>
<name>A0ABD3PEI5_9STRA</name>
<keyword evidence="4 7" id="KW-0720">Serine protease</keyword>
<dbReference type="InterPro" id="IPR050430">
    <property type="entry name" value="Peptidase_S1"/>
</dbReference>
<dbReference type="InterPro" id="IPR009003">
    <property type="entry name" value="Peptidase_S1_PA"/>
</dbReference>
<dbReference type="GO" id="GO:0008236">
    <property type="term" value="F:serine-type peptidase activity"/>
    <property type="evidence" value="ECO:0007669"/>
    <property type="project" value="UniProtKB-KW"/>
</dbReference>
<keyword evidence="8" id="KW-0472">Membrane</keyword>
<dbReference type="PRINTS" id="PR00722">
    <property type="entry name" value="CHYMOTRYPSIN"/>
</dbReference>
<evidence type="ECO:0000256" key="5">
    <source>
        <dbReference type="ARBA" id="ARBA00023026"/>
    </source>
</evidence>
<proteinExistence type="inferred from homology"/>
<gene>
    <name evidence="10" type="ORF">HJC23_002472</name>
</gene>
<dbReference type="InterPro" id="IPR018114">
    <property type="entry name" value="TRYPSIN_HIS"/>
</dbReference>
<organism evidence="10 11">
    <name type="scientific">Cyclotella cryptica</name>
    <dbReference type="NCBI Taxonomy" id="29204"/>
    <lineage>
        <taxon>Eukaryota</taxon>
        <taxon>Sar</taxon>
        <taxon>Stramenopiles</taxon>
        <taxon>Ochrophyta</taxon>
        <taxon>Bacillariophyta</taxon>
        <taxon>Coscinodiscophyceae</taxon>
        <taxon>Thalassiosirophycidae</taxon>
        <taxon>Stephanodiscales</taxon>
        <taxon>Stephanodiscaceae</taxon>
        <taxon>Cyclotella</taxon>
    </lineage>
</organism>
<dbReference type="PANTHER" id="PTHR24276:SF91">
    <property type="entry name" value="AT26814P-RELATED"/>
    <property type="match status" value="1"/>
</dbReference>
<dbReference type="PROSITE" id="PS50240">
    <property type="entry name" value="TRYPSIN_DOM"/>
    <property type="match status" value="1"/>
</dbReference>
<dbReference type="PROSITE" id="PS00134">
    <property type="entry name" value="TRYPSIN_HIS"/>
    <property type="match status" value="1"/>
</dbReference>
<evidence type="ECO:0000256" key="8">
    <source>
        <dbReference type="SAM" id="Phobius"/>
    </source>
</evidence>
<dbReference type="GO" id="GO:0006508">
    <property type="term" value="P:proteolysis"/>
    <property type="evidence" value="ECO:0007669"/>
    <property type="project" value="UniProtKB-KW"/>
</dbReference>
<evidence type="ECO:0000256" key="4">
    <source>
        <dbReference type="ARBA" id="ARBA00022825"/>
    </source>
</evidence>
<keyword evidence="2 7" id="KW-0645">Protease</keyword>
<evidence type="ECO:0000256" key="7">
    <source>
        <dbReference type="RuleBase" id="RU363034"/>
    </source>
</evidence>
<dbReference type="CDD" id="cd00190">
    <property type="entry name" value="Tryp_SPc"/>
    <property type="match status" value="1"/>
</dbReference>
<feature type="transmembrane region" description="Helical" evidence="8">
    <location>
        <begin position="91"/>
        <end position="108"/>
    </location>
</feature>
<dbReference type="Proteomes" id="UP001516023">
    <property type="component" value="Unassembled WGS sequence"/>
</dbReference>
<evidence type="ECO:0000256" key="1">
    <source>
        <dbReference type="ARBA" id="ARBA00007664"/>
    </source>
</evidence>
<keyword evidence="3 7" id="KW-0378">Hydrolase</keyword>
<dbReference type="Gene3D" id="2.40.10.10">
    <property type="entry name" value="Trypsin-like serine proteases"/>
    <property type="match status" value="1"/>
</dbReference>
<dbReference type="SUPFAM" id="SSF50494">
    <property type="entry name" value="Trypsin-like serine proteases"/>
    <property type="match status" value="1"/>
</dbReference>
<evidence type="ECO:0000256" key="6">
    <source>
        <dbReference type="ARBA" id="ARBA00023157"/>
    </source>
</evidence>
<protein>
    <recommendedName>
        <fullName evidence="9">Peptidase S1 domain-containing protein</fullName>
    </recommendedName>
</protein>
<dbReference type="InterPro" id="IPR001314">
    <property type="entry name" value="Peptidase_S1A"/>
</dbReference>
<dbReference type="FunFam" id="2.40.10.10:FF:000036">
    <property type="entry name" value="Trypsin beta"/>
    <property type="match status" value="1"/>
</dbReference>
<sequence length="456" mass="49527">MIKTTWEVSHKPNHRFSEISSYGLSHPLSYSKTRTHSGMAKFFASKNHFSSNSTHDVENPSVAIRDRASPNEATGNTHTWGGHALSRATKVGLVLIALAVTIVVGITLRNTINSAPQMQGLQNSAPMIIGGSEAQIMRYQYTVSMQTSLGFHDCGGSLIAPDIVLTAAHCQGLSSVVIGRHNLSSSEGESIPIKMETPHTEYDYMTNDNDLMLVLLERPTTMDLPFVRLNTDSNSPSVGENVTVMGWGDMTVDDFSEVYPEVLMSVNVNVISNQDCENSSGTLAGWELSYNGRITDKMLCASDEGRDSCKGDSGGPLVIQGMNGDGTDDLIVGVVSWGVGCGLPDFPGVYARINPSYAWIKHVVCSQSSNPPAHFSCEDISSMPSPVPTNDNLEEDDIDYSMMSMPYYMSMPETDEFSLTTMDWFDSTQATSMEGTGVLASLASDAFDYYDDSIFP</sequence>
<comment type="similarity">
    <text evidence="1">Belongs to the peptidase S1 family.</text>
</comment>
<dbReference type="SMART" id="SM00020">
    <property type="entry name" value="Tryp_SPc"/>
    <property type="match status" value="1"/>
</dbReference>
<dbReference type="InterPro" id="IPR043504">
    <property type="entry name" value="Peptidase_S1_PA_chymotrypsin"/>
</dbReference>
<comment type="caution">
    <text evidence="10">The sequence shown here is derived from an EMBL/GenBank/DDBJ whole genome shotgun (WGS) entry which is preliminary data.</text>
</comment>
<dbReference type="InterPro" id="IPR001254">
    <property type="entry name" value="Trypsin_dom"/>
</dbReference>